<dbReference type="Pfam" id="PF12730">
    <property type="entry name" value="ABC2_membrane_4"/>
    <property type="match status" value="1"/>
</dbReference>
<feature type="transmembrane region" description="Helical" evidence="1">
    <location>
        <begin position="63"/>
        <end position="89"/>
    </location>
</feature>
<reference evidence="3" key="1">
    <citation type="submission" date="2009-09" db="EMBL/GenBank/DDBJ databases">
        <title>The complete genome of Nakamurella multipartita DSM 44233.</title>
        <authorList>
            <consortium name="US DOE Joint Genome Institute (JGI-PGF)"/>
            <person name="Lucas S."/>
            <person name="Copeland A."/>
            <person name="Lapidus A."/>
            <person name="Glavina del Rio T."/>
            <person name="Dalin E."/>
            <person name="Tice H."/>
            <person name="Bruce D."/>
            <person name="Goodwin L."/>
            <person name="Pitluck S."/>
            <person name="Kyrpides N."/>
            <person name="Mavromatis K."/>
            <person name="Ivanova N."/>
            <person name="Ovchinnikova G."/>
            <person name="Sims D."/>
            <person name="Meincke L."/>
            <person name="Brettin T."/>
            <person name="Detter J.C."/>
            <person name="Han C."/>
            <person name="Larimer F."/>
            <person name="Land M."/>
            <person name="Hauser L."/>
            <person name="Markowitz V."/>
            <person name="Cheng J.-F."/>
            <person name="Hugenholtz P."/>
            <person name="Woyke T."/>
            <person name="Wu D."/>
            <person name="Klenk H.-P."/>
            <person name="Eisen J.A."/>
        </authorList>
    </citation>
    <scope>NUCLEOTIDE SEQUENCE [LARGE SCALE GENOMIC DNA]</scope>
    <source>
        <strain evidence="3">ATCC 700099 / DSM 44233 / CIP 104796 / JCM 9543 / NBRC 105858 / Y-104</strain>
    </source>
</reference>
<gene>
    <name evidence="2" type="ordered locus">Namu_1293</name>
</gene>
<name>C8XDN2_NAKMY</name>
<keyword evidence="1" id="KW-0812">Transmembrane</keyword>
<reference evidence="2 3" key="2">
    <citation type="journal article" date="2010" name="Stand. Genomic Sci.">
        <title>Complete genome sequence of Nakamurella multipartita type strain (Y-104).</title>
        <authorList>
            <person name="Tice H."/>
            <person name="Mayilraj S."/>
            <person name="Sims D."/>
            <person name="Lapidus A."/>
            <person name="Nolan M."/>
            <person name="Lucas S."/>
            <person name="Glavina Del Rio T."/>
            <person name="Copeland A."/>
            <person name="Cheng J.F."/>
            <person name="Meincke L."/>
            <person name="Bruce D."/>
            <person name="Goodwin L."/>
            <person name="Pitluck S."/>
            <person name="Ivanova N."/>
            <person name="Mavromatis K."/>
            <person name="Ovchinnikova G."/>
            <person name="Pati A."/>
            <person name="Chen A."/>
            <person name="Palaniappan K."/>
            <person name="Land M."/>
            <person name="Hauser L."/>
            <person name="Chang Y.J."/>
            <person name="Jeffries C.D."/>
            <person name="Detter J.C."/>
            <person name="Brettin T."/>
            <person name="Rohde M."/>
            <person name="Goker M."/>
            <person name="Bristow J."/>
            <person name="Eisen J.A."/>
            <person name="Markowitz V."/>
            <person name="Hugenholtz P."/>
            <person name="Kyrpides N.C."/>
            <person name="Klenk H.P."/>
            <person name="Chen F."/>
        </authorList>
    </citation>
    <scope>NUCLEOTIDE SEQUENCE [LARGE SCALE GENOMIC DNA]</scope>
    <source>
        <strain evidence="3">ATCC 700099 / DSM 44233 / CIP 104796 / JCM 9543 / NBRC 105858 / Y-104</strain>
    </source>
</reference>
<feature type="transmembrane region" description="Helical" evidence="1">
    <location>
        <begin position="117"/>
        <end position="143"/>
    </location>
</feature>
<evidence type="ECO:0000256" key="1">
    <source>
        <dbReference type="SAM" id="Phobius"/>
    </source>
</evidence>
<proteinExistence type="predicted"/>
<dbReference type="Proteomes" id="UP000002218">
    <property type="component" value="Chromosome"/>
</dbReference>
<sequence>MNLFRAALAVEAGKARAARVLWATGILLTMGVAALAGGMVAAVRSGNAEVAAKMGPAAATGDWSALLSVAAQITAAGGLLAFGVGVSWLTGREFADRTISALFGLPVGRGTIATAKLAVYAVWALAVSAAVCLVLPVVGLLVGLGLPTAADAAGLARQFALGVLTALIAVPAGWAASLGRGLLPGIATAVGLLVVAQVVAIADVGGWIPFVAPAFWALAPSGATATALVTVPLVPAVFGVATVWVWRRLQMDR</sequence>
<keyword evidence="1" id="KW-0472">Membrane</keyword>
<accession>C8XDN2</accession>
<dbReference type="KEGG" id="nml:Namu_1293"/>
<feature type="transmembrane region" description="Helical" evidence="1">
    <location>
        <begin position="182"/>
        <end position="202"/>
    </location>
</feature>
<evidence type="ECO:0000313" key="3">
    <source>
        <dbReference type="Proteomes" id="UP000002218"/>
    </source>
</evidence>
<dbReference type="InParanoid" id="C8XDN2"/>
<dbReference type="RefSeq" id="WP_015746604.1">
    <property type="nucleotide sequence ID" value="NC_013235.1"/>
</dbReference>
<dbReference type="eggNOG" id="COG1277">
    <property type="taxonomic scope" value="Bacteria"/>
</dbReference>
<dbReference type="AlphaFoldDB" id="C8XDN2"/>
<feature type="transmembrane region" description="Helical" evidence="1">
    <location>
        <begin position="222"/>
        <end position="246"/>
    </location>
</feature>
<dbReference type="OrthoDB" id="4336274at2"/>
<organism evidence="2 3">
    <name type="scientific">Nakamurella multipartita (strain ATCC 700099 / DSM 44233 / CIP 104796 / JCM 9543 / NBRC 105858 / Y-104)</name>
    <name type="common">Microsphaera multipartita</name>
    <dbReference type="NCBI Taxonomy" id="479431"/>
    <lineage>
        <taxon>Bacteria</taxon>
        <taxon>Bacillati</taxon>
        <taxon>Actinomycetota</taxon>
        <taxon>Actinomycetes</taxon>
        <taxon>Nakamurellales</taxon>
        <taxon>Nakamurellaceae</taxon>
        <taxon>Nakamurella</taxon>
    </lineage>
</organism>
<feature type="transmembrane region" description="Helical" evidence="1">
    <location>
        <begin position="155"/>
        <end position="175"/>
    </location>
</feature>
<keyword evidence="3" id="KW-1185">Reference proteome</keyword>
<dbReference type="EMBL" id="CP001737">
    <property type="protein sequence ID" value="ACV77696.1"/>
    <property type="molecule type" value="Genomic_DNA"/>
</dbReference>
<protein>
    <submittedName>
        <fullName evidence="2">Elastin (Supravalvular aortic stenosis, Williams-Beuren syndrome)-like protein</fullName>
    </submittedName>
</protein>
<dbReference type="HOGENOM" id="CLU_093174_0_0_11"/>
<keyword evidence="1" id="KW-1133">Transmembrane helix</keyword>
<dbReference type="STRING" id="479431.Namu_1293"/>
<evidence type="ECO:0000313" key="2">
    <source>
        <dbReference type="EMBL" id="ACV77696.1"/>
    </source>
</evidence>
<feature type="transmembrane region" description="Helical" evidence="1">
    <location>
        <begin position="20"/>
        <end position="43"/>
    </location>
</feature>